<keyword evidence="6 8" id="KW-1133">Transmembrane helix</keyword>
<feature type="transmembrane region" description="Helical" evidence="8">
    <location>
        <begin position="240"/>
        <end position="260"/>
    </location>
</feature>
<dbReference type="GO" id="GO:0015138">
    <property type="term" value="F:fumarate transmembrane transporter activity"/>
    <property type="evidence" value="ECO:0007669"/>
    <property type="project" value="TreeGrafter"/>
</dbReference>
<dbReference type="Gene3D" id="1.10.3860.10">
    <property type="entry name" value="Sodium:dicarboxylate symporter"/>
    <property type="match status" value="1"/>
</dbReference>
<organism evidence="9 10">
    <name type="scientific">Runella slithyformis (strain ATCC 29530 / DSM 19594 / LMG 11500 / NCIMB 11436 / LSU 4)</name>
    <dbReference type="NCBI Taxonomy" id="761193"/>
    <lineage>
        <taxon>Bacteria</taxon>
        <taxon>Pseudomonadati</taxon>
        <taxon>Bacteroidota</taxon>
        <taxon>Cytophagia</taxon>
        <taxon>Cytophagales</taxon>
        <taxon>Spirosomataceae</taxon>
        <taxon>Runella</taxon>
    </lineage>
</organism>
<dbReference type="KEGG" id="rsi:Runsl_0991"/>
<dbReference type="RefSeq" id="WP_013926741.1">
    <property type="nucleotide sequence ID" value="NC_015703.1"/>
</dbReference>
<evidence type="ECO:0000256" key="2">
    <source>
        <dbReference type="ARBA" id="ARBA00022448"/>
    </source>
</evidence>
<sequence length="444" mass="48994">MQQTTPRSGLTKLFTNLTFWVLTAITLGVLLGHYYPSAALHPIMEKPIKFSLWISEFEIKTTFSEFLSSIFISIVKLFINPIIFVTITIGIISMGDLKKVGKVGAKALLYFEVVTTIALVVGVVVANIIRPGDGVITDAIQGGDISKYTKSADTFSWWKFFWDNVTLQVLVVAIVSGIVISGRSIRYKFIEFLTPISKTIFWGLHKVMLLAPIGAFGGMAFTISKYGIKTLLPLGKLMLTVYITMALFVFVVLYFILRYYKVSIFKFLRFIREELLIVLGTSSSEAGLPSLMEKLERMGCSKSVVGLVVPAGYSFNLDGTTIYLSMAVIFLAQVFNVHLDIGQILTIIGILMVTSKGAAGVTGSGFIVLASTLSAIKVIPVEGLALLLGVDRFMSEARAITNFIGNGVATIWIANNEKEFDRQKMNYAFGHVEQFEDIKTDNLR</sequence>
<keyword evidence="2" id="KW-0813">Transport</keyword>
<gene>
    <name evidence="9" type="ordered locus">Runsl_0991</name>
</gene>
<feature type="transmembrane region" description="Helical" evidence="8">
    <location>
        <begin position="107"/>
        <end position="129"/>
    </location>
</feature>
<dbReference type="PRINTS" id="PR00173">
    <property type="entry name" value="EDTRNSPORT"/>
</dbReference>
<dbReference type="PANTHER" id="PTHR42865">
    <property type="entry name" value="PROTON/GLUTAMATE-ASPARTATE SYMPORTER"/>
    <property type="match status" value="1"/>
</dbReference>
<dbReference type="InterPro" id="IPR018107">
    <property type="entry name" value="Na-dicarboxylate_symporter_CS"/>
</dbReference>
<evidence type="ECO:0000256" key="6">
    <source>
        <dbReference type="ARBA" id="ARBA00022989"/>
    </source>
</evidence>
<dbReference type="PANTHER" id="PTHR42865:SF1">
    <property type="entry name" value="AEROBIC C4-DICARBOXYLATE TRANSPORT PROTEIN"/>
    <property type="match status" value="1"/>
</dbReference>
<feature type="transmembrane region" description="Helical" evidence="8">
    <location>
        <begin position="70"/>
        <end position="95"/>
    </location>
</feature>
<feature type="transmembrane region" description="Helical" evidence="8">
    <location>
        <begin position="207"/>
        <end position="228"/>
    </location>
</feature>
<evidence type="ECO:0000256" key="8">
    <source>
        <dbReference type="SAM" id="Phobius"/>
    </source>
</evidence>
<evidence type="ECO:0000256" key="1">
    <source>
        <dbReference type="ARBA" id="ARBA00004651"/>
    </source>
</evidence>
<dbReference type="InterPro" id="IPR001991">
    <property type="entry name" value="Na-dicarboxylate_symporter"/>
</dbReference>
<dbReference type="GO" id="GO:0015141">
    <property type="term" value="F:succinate transmembrane transporter activity"/>
    <property type="evidence" value="ECO:0007669"/>
    <property type="project" value="TreeGrafter"/>
</dbReference>
<dbReference type="GO" id="GO:0070778">
    <property type="term" value="P:L-aspartate transmembrane transport"/>
    <property type="evidence" value="ECO:0007669"/>
    <property type="project" value="TreeGrafter"/>
</dbReference>
<accession>A0A7U3ZHV0</accession>
<name>A0A7U3ZHV0_RUNSL</name>
<dbReference type="Proteomes" id="UP000000493">
    <property type="component" value="Chromosome"/>
</dbReference>
<dbReference type="PROSITE" id="PS00714">
    <property type="entry name" value="NA_DICARBOXYL_SYMP_2"/>
    <property type="match status" value="1"/>
</dbReference>
<dbReference type="EMBL" id="CP002859">
    <property type="protein sequence ID" value="AEI47422.1"/>
    <property type="molecule type" value="Genomic_DNA"/>
</dbReference>
<evidence type="ECO:0000256" key="5">
    <source>
        <dbReference type="ARBA" id="ARBA00022847"/>
    </source>
</evidence>
<evidence type="ECO:0000256" key="4">
    <source>
        <dbReference type="ARBA" id="ARBA00022692"/>
    </source>
</evidence>
<evidence type="ECO:0000313" key="10">
    <source>
        <dbReference type="Proteomes" id="UP000000493"/>
    </source>
</evidence>
<feature type="transmembrane region" description="Helical" evidence="8">
    <location>
        <begin position="165"/>
        <end position="186"/>
    </location>
</feature>
<protein>
    <submittedName>
        <fullName evidence="9">Sodium:dicarboxylate symporter</fullName>
    </submittedName>
</protein>
<dbReference type="SUPFAM" id="SSF118215">
    <property type="entry name" value="Proton glutamate symport protein"/>
    <property type="match status" value="1"/>
</dbReference>
<evidence type="ECO:0000256" key="7">
    <source>
        <dbReference type="ARBA" id="ARBA00023136"/>
    </source>
</evidence>
<keyword evidence="5" id="KW-0769">Symport</keyword>
<feature type="transmembrane region" description="Helical" evidence="8">
    <location>
        <begin position="12"/>
        <end position="35"/>
    </location>
</feature>
<keyword evidence="10" id="KW-1185">Reference proteome</keyword>
<proteinExistence type="predicted"/>
<reference evidence="10" key="1">
    <citation type="submission" date="2011-06" db="EMBL/GenBank/DDBJ databases">
        <title>The complete genome of chromosome of Runella slithyformis DSM 19594.</title>
        <authorList>
            <consortium name="US DOE Joint Genome Institute (JGI-PGF)"/>
            <person name="Lucas S."/>
            <person name="Han J."/>
            <person name="Lapidus A."/>
            <person name="Bruce D."/>
            <person name="Goodwin L."/>
            <person name="Pitluck S."/>
            <person name="Peters L."/>
            <person name="Kyrpides N."/>
            <person name="Mavromatis K."/>
            <person name="Ivanova N."/>
            <person name="Ovchinnikova G."/>
            <person name="Zhang X."/>
            <person name="Misra M."/>
            <person name="Detter J.C."/>
            <person name="Tapia R."/>
            <person name="Han C."/>
            <person name="Land M."/>
            <person name="Hauser L."/>
            <person name="Markowitz V."/>
            <person name="Cheng J.-F."/>
            <person name="Hugenholtz P."/>
            <person name="Woyke T."/>
            <person name="Wu D."/>
            <person name="Tindall B."/>
            <person name="Faehrich R."/>
            <person name="Brambilla E."/>
            <person name="Klenk H.-P."/>
            <person name="Eisen J.A."/>
        </authorList>
    </citation>
    <scope>NUCLEOTIDE SEQUENCE [LARGE SCALE GENOMIC DNA]</scope>
    <source>
        <strain evidence="10">ATCC 29530 / DSM 19594 / LMG 11500 / NCIMB 11436 / LSU 4</strain>
    </source>
</reference>
<feature type="transmembrane region" description="Helical" evidence="8">
    <location>
        <begin position="365"/>
        <end position="388"/>
    </location>
</feature>
<evidence type="ECO:0000256" key="3">
    <source>
        <dbReference type="ARBA" id="ARBA00022475"/>
    </source>
</evidence>
<keyword evidence="7 8" id="KW-0472">Membrane</keyword>
<dbReference type="FunFam" id="1.10.3860.10:FF:000001">
    <property type="entry name" value="C4-dicarboxylate transport protein"/>
    <property type="match status" value="1"/>
</dbReference>
<dbReference type="GO" id="GO:0015366">
    <property type="term" value="F:malate:proton symporter activity"/>
    <property type="evidence" value="ECO:0007669"/>
    <property type="project" value="TreeGrafter"/>
</dbReference>
<dbReference type="AlphaFoldDB" id="A0A7U3ZHV0"/>
<dbReference type="InterPro" id="IPR036458">
    <property type="entry name" value="Na:dicarbo_symporter_sf"/>
</dbReference>
<evidence type="ECO:0000313" key="9">
    <source>
        <dbReference type="EMBL" id="AEI47422.1"/>
    </source>
</evidence>
<comment type="subcellular location">
    <subcellularLocation>
        <location evidence="1">Cell membrane</location>
        <topology evidence="1">Multi-pass membrane protein</topology>
    </subcellularLocation>
</comment>
<feature type="transmembrane region" description="Helical" evidence="8">
    <location>
        <begin position="322"/>
        <end position="353"/>
    </location>
</feature>
<reference evidence="9 10" key="2">
    <citation type="journal article" date="2012" name="Stand. Genomic Sci.">
        <title>Complete genome sequence of the aquatic bacterium Runella slithyformis type strain (LSU 4(T)).</title>
        <authorList>
            <person name="Copeland A."/>
            <person name="Zhang X."/>
            <person name="Misra M."/>
            <person name="Lapidus A."/>
            <person name="Nolan M."/>
            <person name="Lucas S."/>
            <person name="Deshpande S."/>
            <person name="Cheng J.F."/>
            <person name="Tapia R."/>
            <person name="Goodwin L.A."/>
            <person name="Pitluck S."/>
            <person name="Liolios K."/>
            <person name="Pagani I."/>
            <person name="Ivanova N."/>
            <person name="Mikhailova N."/>
            <person name="Pati A."/>
            <person name="Chen A."/>
            <person name="Palaniappan K."/>
            <person name="Land M."/>
            <person name="Hauser L."/>
            <person name="Pan C."/>
            <person name="Jeffries C.D."/>
            <person name="Detter J.C."/>
            <person name="Brambilla E.M."/>
            <person name="Rohde M."/>
            <person name="Djao O.D."/>
            <person name="Goker M."/>
            <person name="Sikorski J."/>
            <person name="Tindall B.J."/>
            <person name="Woyke T."/>
            <person name="Bristow J."/>
            <person name="Eisen J.A."/>
            <person name="Markowitz V."/>
            <person name="Hugenholtz P."/>
            <person name="Kyrpides N.C."/>
            <person name="Klenk H.P."/>
            <person name="Mavromatis K."/>
        </authorList>
    </citation>
    <scope>NUCLEOTIDE SEQUENCE [LARGE SCALE GENOMIC DNA]</scope>
    <source>
        <strain evidence="10">ATCC 29530 / DSM 19594 / LMG 11500 / NCIMB 11436 / LSU 4</strain>
    </source>
</reference>
<dbReference type="Pfam" id="PF00375">
    <property type="entry name" value="SDF"/>
    <property type="match status" value="1"/>
</dbReference>
<dbReference type="GO" id="GO:0005886">
    <property type="term" value="C:plasma membrane"/>
    <property type="evidence" value="ECO:0007669"/>
    <property type="project" value="UniProtKB-SubCell"/>
</dbReference>
<keyword evidence="3" id="KW-1003">Cell membrane</keyword>
<keyword evidence="4 8" id="KW-0812">Transmembrane</keyword>